<dbReference type="RefSeq" id="WP_167991336.1">
    <property type="nucleotide sequence ID" value="NZ_JAATJL010000001.1"/>
</dbReference>
<dbReference type="PANTHER" id="PTHR30154">
    <property type="entry name" value="LEUCINE-RESPONSIVE REGULATORY PROTEIN"/>
    <property type="match status" value="1"/>
</dbReference>
<reference evidence="5 6" key="1">
    <citation type="submission" date="2020-03" db="EMBL/GenBank/DDBJ databases">
        <title>Sequencing the genomes of 1000 actinobacteria strains.</title>
        <authorList>
            <person name="Klenk H.-P."/>
        </authorList>
    </citation>
    <scope>NUCLEOTIDE SEQUENCE [LARGE SCALE GENOMIC DNA]</scope>
    <source>
        <strain evidence="5 6">DSM 16403</strain>
    </source>
</reference>
<sequence length="343" mass="37866">MTTPSAPRLDELDRCILSALQIHGRASWQQIARAAGTSDSTVSRRVNQMLDDGLVQVIAATDPLLCDEGYPVLVQITSRAGATAEVARELAIRPDVRFAALVTGSFDVVVELIVRSQTELCYVLFNEIERIPGVWSTTTESVVAHYKLANLWLQGTLPRDAVAQLESERGAVEPGSPRPLDERERALVDLLTEDARASFAAMAQRLGTSESGVRRRLDALVREGRVHFSTIVDPEHFGYTAPTMYWLHMELRHVEEAARILTQQPDVRYVAATAGYSDLAVEVVLRDQQDLHRFNMQVLGELPGLRRAEAGLELATLKRAFVLNPKALDLLTERPALPEGALA</sequence>
<feature type="domain" description="HTH asnC-type" evidence="4">
    <location>
        <begin position="180"/>
        <end position="240"/>
    </location>
</feature>
<dbReference type="SUPFAM" id="SSF54909">
    <property type="entry name" value="Dimeric alpha+beta barrel"/>
    <property type="match status" value="2"/>
</dbReference>
<dbReference type="Gene3D" id="3.30.70.920">
    <property type="match status" value="2"/>
</dbReference>
<organism evidence="5 6">
    <name type="scientific">Arthrobacter pigmenti</name>
    <dbReference type="NCBI Taxonomy" id="271432"/>
    <lineage>
        <taxon>Bacteria</taxon>
        <taxon>Bacillati</taxon>
        <taxon>Actinomycetota</taxon>
        <taxon>Actinomycetes</taxon>
        <taxon>Micrococcales</taxon>
        <taxon>Micrococcaceae</taxon>
        <taxon>Arthrobacter</taxon>
    </lineage>
</organism>
<evidence type="ECO:0000313" key="5">
    <source>
        <dbReference type="EMBL" id="NJC21523.1"/>
    </source>
</evidence>
<dbReference type="SUPFAM" id="SSF46785">
    <property type="entry name" value="Winged helix' DNA-binding domain"/>
    <property type="match status" value="2"/>
</dbReference>
<keyword evidence="6" id="KW-1185">Reference proteome</keyword>
<dbReference type="PRINTS" id="PR00033">
    <property type="entry name" value="HTHASNC"/>
</dbReference>
<dbReference type="InterPro" id="IPR019888">
    <property type="entry name" value="Tscrpt_reg_AsnC-like"/>
</dbReference>
<comment type="caution">
    <text evidence="5">The sequence shown here is derived from an EMBL/GenBank/DDBJ whole genome shotgun (WGS) entry which is preliminary data.</text>
</comment>
<dbReference type="InterPro" id="IPR011991">
    <property type="entry name" value="ArsR-like_HTH"/>
</dbReference>
<keyword evidence="3" id="KW-0804">Transcription</keyword>
<proteinExistence type="predicted"/>
<evidence type="ECO:0000256" key="1">
    <source>
        <dbReference type="ARBA" id="ARBA00023015"/>
    </source>
</evidence>
<keyword evidence="1" id="KW-0805">Transcription regulation</keyword>
<dbReference type="InterPro" id="IPR019887">
    <property type="entry name" value="Tscrpt_reg_AsnC/Lrp_C"/>
</dbReference>
<dbReference type="InterPro" id="IPR036388">
    <property type="entry name" value="WH-like_DNA-bd_sf"/>
</dbReference>
<dbReference type="Pfam" id="PF13404">
    <property type="entry name" value="HTH_AsnC-type"/>
    <property type="match status" value="2"/>
</dbReference>
<dbReference type="Gene3D" id="1.10.10.10">
    <property type="entry name" value="Winged helix-like DNA-binding domain superfamily/Winged helix DNA-binding domain"/>
    <property type="match status" value="2"/>
</dbReference>
<dbReference type="PANTHER" id="PTHR30154:SF34">
    <property type="entry name" value="TRANSCRIPTIONAL REGULATOR AZLB"/>
    <property type="match status" value="1"/>
</dbReference>
<name>A0A846REQ1_9MICC</name>
<evidence type="ECO:0000256" key="2">
    <source>
        <dbReference type="ARBA" id="ARBA00023125"/>
    </source>
</evidence>
<dbReference type="GO" id="GO:0043200">
    <property type="term" value="P:response to amino acid"/>
    <property type="evidence" value="ECO:0007669"/>
    <property type="project" value="TreeGrafter"/>
</dbReference>
<dbReference type="SMART" id="SM00344">
    <property type="entry name" value="HTH_ASNC"/>
    <property type="match status" value="2"/>
</dbReference>
<accession>A0A846REQ1</accession>
<dbReference type="PROSITE" id="PS00519">
    <property type="entry name" value="HTH_ASNC_1"/>
    <property type="match status" value="1"/>
</dbReference>
<dbReference type="CDD" id="cd00090">
    <property type="entry name" value="HTH_ARSR"/>
    <property type="match status" value="1"/>
</dbReference>
<dbReference type="GO" id="GO:0005829">
    <property type="term" value="C:cytosol"/>
    <property type="evidence" value="ECO:0007669"/>
    <property type="project" value="TreeGrafter"/>
</dbReference>
<evidence type="ECO:0000256" key="3">
    <source>
        <dbReference type="ARBA" id="ARBA00023163"/>
    </source>
</evidence>
<keyword evidence="2 5" id="KW-0238">DNA-binding</keyword>
<evidence type="ECO:0000259" key="4">
    <source>
        <dbReference type="PROSITE" id="PS50956"/>
    </source>
</evidence>
<dbReference type="InterPro" id="IPR019885">
    <property type="entry name" value="Tscrpt_reg_HTH_AsnC-type_CS"/>
</dbReference>
<dbReference type="InterPro" id="IPR000485">
    <property type="entry name" value="AsnC-type_HTH_dom"/>
</dbReference>
<dbReference type="EMBL" id="JAATJL010000001">
    <property type="protein sequence ID" value="NJC21523.1"/>
    <property type="molecule type" value="Genomic_DNA"/>
</dbReference>
<dbReference type="AlphaFoldDB" id="A0A846REQ1"/>
<evidence type="ECO:0000313" key="6">
    <source>
        <dbReference type="Proteomes" id="UP000547458"/>
    </source>
</evidence>
<dbReference type="Pfam" id="PF01037">
    <property type="entry name" value="AsnC_trans_reg"/>
    <property type="match status" value="2"/>
</dbReference>
<dbReference type="InterPro" id="IPR011008">
    <property type="entry name" value="Dimeric_a/b-barrel"/>
</dbReference>
<protein>
    <submittedName>
        <fullName evidence="5">DNA-binding Lrp family transcriptional regulator</fullName>
    </submittedName>
</protein>
<dbReference type="InterPro" id="IPR036390">
    <property type="entry name" value="WH_DNA-bd_sf"/>
</dbReference>
<dbReference type="GO" id="GO:0043565">
    <property type="term" value="F:sequence-specific DNA binding"/>
    <property type="evidence" value="ECO:0007669"/>
    <property type="project" value="InterPro"/>
</dbReference>
<dbReference type="PROSITE" id="PS50956">
    <property type="entry name" value="HTH_ASNC_2"/>
    <property type="match status" value="2"/>
</dbReference>
<gene>
    <name evidence="5" type="ORF">BJ994_000599</name>
</gene>
<feature type="domain" description="HTH asnC-type" evidence="4">
    <location>
        <begin position="9"/>
        <end position="71"/>
    </location>
</feature>
<dbReference type="Proteomes" id="UP000547458">
    <property type="component" value="Unassembled WGS sequence"/>
</dbReference>